<evidence type="ECO:0000256" key="8">
    <source>
        <dbReference type="ARBA" id="ARBA00048141"/>
    </source>
</evidence>
<dbReference type="CDD" id="cd04238">
    <property type="entry name" value="AAK_NAGK-like"/>
    <property type="match status" value="1"/>
</dbReference>
<dbReference type="PIRSF" id="PIRSF000728">
    <property type="entry name" value="NAGK"/>
    <property type="match status" value="1"/>
</dbReference>
<dbReference type="InterPro" id="IPR001048">
    <property type="entry name" value="Asp/Glu/Uridylate_kinase"/>
</dbReference>
<comment type="pathway">
    <text evidence="1 9">Amino-acid biosynthesis; L-arginine biosynthesis; N(2)-acetyl-L-ornithine from L-glutamate: step 2/4.</text>
</comment>
<evidence type="ECO:0000256" key="7">
    <source>
        <dbReference type="ARBA" id="ARBA00022840"/>
    </source>
</evidence>
<dbReference type="GO" id="GO:0005524">
    <property type="term" value="F:ATP binding"/>
    <property type="evidence" value="ECO:0007669"/>
    <property type="project" value="UniProtKB-UniRule"/>
</dbReference>
<evidence type="ECO:0000313" key="11">
    <source>
        <dbReference type="EMBL" id="STO92233.1"/>
    </source>
</evidence>
<evidence type="ECO:0000256" key="5">
    <source>
        <dbReference type="ARBA" id="ARBA00022741"/>
    </source>
</evidence>
<reference evidence="11 12" key="1">
    <citation type="submission" date="2018-06" db="EMBL/GenBank/DDBJ databases">
        <authorList>
            <consortium name="Pathogen Informatics"/>
            <person name="Doyle S."/>
        </authorList>
    </citation>
    <scope>NUCLEOTIDE SEQUENCE [LARGE SCALE GENOMIC DNA]</scope>
    <source>
        <strain evidence="11 12">NCTC13335</strain>
    </source>
</reference>
<keyword evidence="6 9" id="KW-0418">Kinase</keyword>
<evidence type="ECO:0000313" key="12">
    <source>
        <dbReference type="Proteomes" id="UP000255264"/>
    </source>
</evidence>
<evidence type="ECO:0000256" key="2">
    <source>
        <dbReference type="ARBA" id="ARBA00022571"/>
    </source>
</evidence>
<evidence type="ECO:0000256" key="6">
    <source>
        <dbReference type="ARBA" id="ARBA00022777"/>
    </source>
</evidence>
<organism evidence="11 12">
    <name type="scientific">Haemophilus pittmaniae</name>
    <dbReference type="NCBI Taxonomy" id="249188"/>
    <lineage>
        <taxon>Bacteria</taxon>
        <taxon>Pseudomonadati</taxon>
        <taxon>Pseudomonadota</taxon>
        <taxon>Gammaproteobacteria</taxon>
        <taxon>Pasteurellales</taxon>
        <taxon>Pasteurellaceae</taxon>
        <taxon>Haemophilus</taxon>
    </lineage>
</organism>
<comment type="catalytic activity">
    <reaction evidence="8 9">
        <text>N-acetyl-L-glutamate + ATP = N-acetyl-L-glutamyl 5-phosphate + ADP</text>
        <dbReference type="Rhea" id="RHEA:14629"/>
        <dbReference type="ChEBI" id="CHEBI:30616"/>
        <dbReference type="ChEBI" id="CHEBI:44337"/>
        <dbReference type="ChEBI" id="CHEBI:57936"/>
        <dbReference type="ChEBI" id="CHEBI:456216"/>
        <dbReference type="EC" id="2.7.2.8"/>
    </reaction>
</comment>
<dbReference type="PANTHER" id="PTHR23342:SF0">
    <property type="entry name" value="N-ACETYLGLUTAMATE SYNTHASE, MITOCHONDRIAL"/>
    <property type="match status" value="1"/>
</dbReference>
<proteinExistence type="inferred from homology"/>
<sequence length="243" mass="25695">MQNLIVIKVGGNALTELTADFYQTLSAWRAQGKQILLVHGGGNEISRYAELLQLPIIKQDGIRVTDAETLNVTKMALMGLVQPLILQQLSAHGLPALGLNAATNGLLLGDYLDKAKFAAVGQIQAVNQAFLQNILPHFIGVLAPLAMTAQGDWLNVNGDTAAANIATLLGAERLYLLTDVEGVLKQGKLIKTLTHSKATELIEQGIITQGMQPKIAAAFSAKQGGVAQVQICGQLSVAGTQII</sequence>
<keyword evidence="5 9" id="KW-0547">Nucleotide-binding</keyword>
<accession>A0A377IVM3</accession>
<feature type="site" description="Transition state stabilizer" evidence="9">
    <location>
        <position position="214"/>
    </location>
</feature>
<dbReference type="PANTHER" id="PTHR23342">
    <property type="entry name" value="N-ACETYLGLUTAMATE SYNTHASE"/>
    <property type="match status" value="1"/>
</dbReference>
<dbReference type="InterPro" id="IPR037528">
    <property type="entry name" value="ArgB"/>
</dbReference>
<dbReference type="EMBL" id="UGHS01000001">
    <property type="protein sequence ID" value="STO92233.1"/>
    <property type="molecule type" value="Genomic_DNA"/>
</dbReference>
<evidence type="ECO:0000256" key="9">
    <source>
        <dbReference type="HAMAP-Rule" id="MF_00082"/>
    </source>
</evidence>
<name>A0A377IVM3_9PAST</name>
<dbReference type="NCBIfam" id="TIGR00761">
    <property type="entry name" value="argB"/>
    <property type="match status" value="1"/>
</dbReference>
<dbReference type="GO" id="GO:0003991">
    <property type="term" value="F:acetylglutamate kinase activity"/>
    <property type="evidence" value="ECO:0007669"/>
    <property type="project" value="UniProtKB-UniRule"/>
</dbReference>
<gene>
    <name evidence="9 11" type="primary">argB</name>
    <name evidence="11" type="ORF">NCTC13335_00051</name>
</gene>
<dbReference type="InterPro" id="IPR004662">
    <property type="entry name" value="AcgluKinase_fam"/>
</dbReference>
<dbReference type="PRINTS" id="PR00474">
    <property type="entry name" value="GLU5KINASE"/>
</dbReference>
<evidence type="ECO:0000259" key="10">
    <source>
        <dbReference type="Pfam" id="PF00696"/>
    </source>
</evidence>
<dbReference type="InterPro" id="IPR001057">
    <property type="entry name" value="Glu/AcGlu_kinase"/>
</dbReference>
<keyword evidence="2 9" id="KW-0055">Arginine biosynthesis</keyword>
<keyword evidence="7 9" id="KW-0067">ATP-binding</keyword>
<evidence type="ECO:0000256" key="3">
    <source>
        <dbReference type="ARBA" id="ARBA00022605"/>
    </source>
</evidence>
<dbReference type="UniPathway" id="UPA00068">
    <property type="reaction ID" value="UER00107"/>
</dbReference>
<comment type="subcellular location">
    <subcellularLocation>
        <location evidence="9">Cytoplasm</location>
    </subcellularLocation>
</comment>
<dbReference type="SUPFAM" id="SSF53633">
    <property type="entry name" value="Carbamate kinase-like"/>
    <property type="match status" value="1"/>
</dbReference>
<dbReference type="RefSeq" id="WP_115002428.1">
    <property type="nucleotide sequence ID" value="NZ_UGHS01000001.1"/>
</dbReference>
<keyword evidence="12" id="KW-1185">Reference proteome</keyword>
<feature type="domain" description="Aspartate/glutamate/uridylate kinase" evidence="10">
    <location>
        <begin position="3"/>
        <end position="232"/>
    </location>
</feature>
<dbReference type="OrthoDB" id="9803155at2"/>
<feature type="binding site" evidence="9">
    <location>
        <position position="63"/>
    </location>
    <ligand>
        <name>substrate</name>
    </ligand>
</feature>
<comment type="function">
    <text evidence="9">Catalyzes the ATP-dependent phosphorylation of N-acetyl-L-glutamate.</text>
</comment>
<dbReference type="Proteomes" id="UP000255264">
    <property type="component" value="Unassembled WGS sequence"/>
</dbReference>
<dbReference type="InterPro" id="IPR036393">
    <property type="entry name" value="AceGlu_kinase-like_sf"/>
</dbReference>
<dbReference type="GO" id="GO:0042450">
    <property type="term" value="P:L-arginine biosynthetic process via ornithine"/>
    <property type="evidence" value="ECO:0007669"/>
    <property type="project" value="UniProtKB-UniRule"/>
</dbReference>
<comment type="similarity">
    <text evidence="9">Belongs to the acetylglutamate kinase family. ArgB subfamily.</text>
</comment>
<dbReference type="Pfam" id="PF00696">
    <property type="entry name" value="AA_kinase"/>
    <property type="match status" value="1"/>
</dbReference>
<keyword evidence="3 9" id="KW-0028">Amino-acid biosynthesis</keyword>
<dbReference type="Gene3D" id="3.40.1160.10">
    <property type="entry name" value="Acetylglutamate kinase-like"/>
    <property type="match status" value="1"/>
</dbReference>
<evidence type="ECO:0000256" key="1">
    <source>
        <dbReference type="ARBA" id="ARBA00004828"/>
    </source>
</evidence>
<feature type="binding site" evidence="9">
    <location>
        <begin position="41"/>
        <end position="42"/>
    </location>
    <ligand>
        <name>substrate</name>
    </ligand>
</feature>
<dbReference type="HAMAP" id="MF_00082">
    <property type="entry name" value="ArgB"/>
    <property type="match status" value="1"/>
</dbReference>
<keyword evidence="4 9" id="KW-0808">Transferase</keyword>
<feature type="binding site" evidence="9">
    <location>
        <position position="155"/>
    </location>
    <ligand>
        <name>substrate</name>
    </ligand>
</feature>
<protein>
    <recommendedName>
        <fullName evidence="9">Acetylglutamate kinase</fullName>
        <ecNumber evidence="9">2.7.2.8</ecNumber>
    </recommendedName>
    <alternativeName>
        <fullName evidence="9">N-acetyl-L-glutamate 5-phosphotransferase</fullName>
    </alternativeName>
    <alternativeName>
        <fullName evidence="9">NAG kinase</fullName>
        <shortName evidence="9">NAGK</shortName>
    </alternativeName>
</protein>
<dbReference type="GO" id="GO:0005737">
    <property type="term" value="C:cytoplasm"/>
    <property type="evidence" value="ECO:0007669"/>
    <property type="project" value="UniProtKB-SubCell"/>
</dbReference>
<evidence type="ECO:0000256" key="4">
    <source>
        <dbReference type="ARBA" id="ARBA00022679"/>
    </source>
</evidence>
<keyword evidence="9" id="KW-0963">Cytoplasm</keyword>
<feature type="site" description="Transition state stabilizer" evidence="9">
    <location>
        <position position="8"/>
    </location>
</feature>
<dbReference type="EC" id="2.7.2.8" evidence="9"/>
<dbReference type="AlphaFoldDB" id="A0A377IVM3"/>